<dbReference type="RefSeq" id="WP_087480159.1">
    <property type="nucleotide sequence ID" value="NZ_AP024883.1"/>
</dbReference>
<evidence type="ECO:0000313" key="2">
    <source>
        <dbReference type="EMBL" id="MDW6001894.1"/>
    </source>
</evidence>
<sequence length="87" mass="10271">MSSQPSFSADVGQQLNQIQEATESRMQEIRQMVRQSQDKFETVQMDENVQKVHQEVNQMFEDVHTQIEQEMQKINQQLQQVLPDQHA</sequence>
<evidence type="ECO:0000256" key="1">
    <source>
        <dbReference type="SAM" id="MobiDB-lite"/>
    </source>
</evidence>
<dbReference type="OrthoDB" id="5879181at2"/>
<name>A0A1Y6IQZ2_9VIBR</name>
<dbReference type="Proteomes" id="UP001283366">
    <property type="component" value="Unassembled WGS sequence"/>
</dbReference>
<dbReference type="Proteomes" id="UP000196125">
    <property type="component" value="Unassembled WGS sequence"/>
</dbReference>
<dbReference type="AlphaFoldDB" id="A0A1Y6IQZ2"/>
<reference evidence="3 4" key="1">
    <citation type="submission" date="2017-05" db="EMBL/GenBank/DDBJ databases">
        <authorList>
            <person name="Song R."/>
            <person name="Chenine A.L."/>
            <person name="Ruprecht R.M."/>
        </authorList>
    </citation>
    <scope>NUCLEOTIDE SEQUENCE [LARGE SCALE GENOMIC DNA]</scope>
    <source>
        <strain evidence="3 4">CECT 7927</strain>
    </source>
</reference>
<evidence type="ECO:0000313" key="3">
    <source>
        <dbReference type="EMBL" id="SMS00079.1"/>
    </source>
</evidence>
<evidence type="ECO:0000313" key="5">
    <source>
        <dbReference type="Proteomes" id="UP001283366"/>
    </source>
</evidence>
<proteinExistence type="predicted"/>
<dbReference type="EMBL" id="JAWRCO010000001">
    <property type="protein sequence ID" value="MDW6001894.1"/>
    <property type="molecule type" value="Genomic_DNA"/>
</dbReference>
<protein>
    <submittedName>
        <fullName evidence="3">Uncharacterized protein</fullName>
    </submittedName>
</protein>
<dbReference type="SUPFAM" id="SSF47162">
    <property type="entry name" value="Apolipoprotein"/>
    <property type="match status" value="1"/>
</dbReference>
<gene>
    <name evidence="2" type="ORF">SBX37_03155</name>
    <name evidence="3" type="ORF">VIM7927_01320</name>
</gene>
<organism evidence="3 4">
    <name type="scientific">Vibrio mangrovi</name>
    <dbReference type="NCBI Taxonomy" id="474394"/>
    <lineage>
        <taxon>Bacteria</taxon>
        <taxon>Pseudomonadati</taxon>
        <taxon>Pseudomonadota</taxon>
        <taxon>Gammaproteobacteria</taxon>
        <taxon>Vibrionales</taxon>
        <taxon>Vibrionaceae</taxon>
        <taxon>Vibrio</taxon>
    </lineage>
</organism>
<dbReference type="Gene3D" id="1.20.120.20">
    <property type="entry name" value="Apolipoprotein"/>
    <property type="match status" value="1"/>
</dbReference>
<accession>A0A1Y6IQZ2</accession>
<keyword evidence="5" id="KW-1185">Reference proteome</keyword>
<evidence type="ECO:0000313" key="4">
    <source>
        <dbReference type="Proteomes" id="UP000196125"/>
    </source>
</evidence>
<dbReference type="EMBL" id="FXXI01000002">
    <property type="protein sequence ID" value="SMS00079.1"/>
    <property type="molecule type" value="Genomic_DNA"/>
</dbReference>
<reference evidence="2 5" key="2">
    <citation type="submission" date="2023-11" db="EMBL/GenBank/DDBJ databases">
        <title>Plant-associative lifestyle of Vibrio porteresiae and its evolutionary dynamics.</title>
        <authorList>
            <person name="Rameshkumar N."/>
            <person name="Kirti K."/>
        </authorList>
    </citation>
    <scope>NUCLEOTIDE SEQUENCE [LARGE SCALE GENOMIC DNA]</scope>
    <source>
        <strain evidence="2 5">MSSRF38</strain>
    </source>
</reference>
<feature type="region of interest" description="Disordered" evidence="1">
    <location>
        <begin position="1"/>
        <end position="21"/>
    </location>
</feature>